<keyword evidence="1" id="KW-0456">Lyase</keyword>
<reference evidence="1 2" key="1">
    <citation type="submission" date="2021-07" db="EMBL/GenBank/DDBJ databases">
        <title>Paenibacillus radiodurans sp. nov., isolated from the southeastern edge of Tengger Desert.</title>
        <authorList>
            <person name="Zhang G."/>
        </authorList>
    </citation>
    <scope>NUCLEOTIDE SEQUENCE [LARGE SCALE GENOMIC DNA]</scope>
    <source>
        <strain evidence="1 2">CCM 7311</strain>
    </source>
</reference>
<evidence type="ECO:0000313" key="2">
    <source>
        <dbReference type="Proteomes" id="UP001519887"/>
    </source>
</evidence>
<evidence type="ECO:0000313" key="1">
    <source>
        <dbReference type="EMBL" id="MBW7458958.1"/>
    </source>
</evidence>
<dbReference type="GO" id="GO:0016829">
    <property type="term" value="F:lyase activity"/>
    <property type="evidence" value="ECO:0007669"/>
    <property type="project" value="UniProtKB-KW"/>
</dbReference>
<comment type="caution">
    <text evidence="1">The sequence shown here is derived from an EMBL/GenBank/DDBJ whole genome shotgun (WGS) entry which is preliminary data.</text>
</comment>
<feature type="non-terminal residue" evidence="1">
    <location>
        <position position="1"/>
    </location>
</feature>
<keyword evidence="2" id="KW-1185">Reference proteome</keyword>
<protein>
    <submittedName>
        <fullName evidence="1">Oligogalacturonate lyase family protein</fullName>
    </submittedName>
</protein>
<gene>
    <name evidence="1" type="ORF">K0U00_33410</name>
</gene>
<proteinExistence type="predicted"/>
<dbReference type="InterPro" id="IPR015943">
    <property type="entry name" value="WD40/YVTN_repeat-like_dom_sf"/>
</dbReference>
<dbReference type="Proteomes" id="UP001519887">
    <property type="component" value="Unassembled WGS sequence"/>
</dbReference>
<dbReference type="InterPro" id="IPR011659">
    <property type="entry name" value="WD40"/>
</dbReference>
<sequence length="92" mass="10499">VVVDSRDTVTSMCLWQREGDSFAGPRVLLDHRCSFHVQKVHAHPLFTPDGNKLLYTSDKNGYGNLYLADIPEDITQLPELVLPENYRFPKIV</sequence>
<dbReference type="Gene3D" id="2.130.10.10">
    <property type="entry name" value="YVTN repeat-like/Quinoprotein amine dehydrogenase"/>
    <property type="match status" value="1"/>
</dbReference>
<dbReference type="EMBL" id="JAHZIK010001419">
    <property type="protein sequence ID" value="MBW7458958.1"/>
    <property type="molecule type" value="Genomic_DNA"/>
</dbReference>
<organism evidence="1 2">
    <name type="scientific">Paenibacillus sepulcri</name>
    <dbReference type="NCBI Taxonomy" id="359917"/>
    <lineage>
        <taxon>Bacteria</taxon>
        <taxon>Bacillati</taxon>
        <taxon>Bacillota</taxon>
        <taxon>Bacilli</taxon>
        <taxon>Bacillales</taxon>
        <taxon>Paenibacillaceae</taxon>
        <taxon>Paenibacillus</taxon>
    </lineage>
</organism>
<dbReference type="Pfam" id="PF07676">
    <property type="entry name" value="PD40"/>
    <property type="match status" value="1"/>
</dbReference>
<accession>A0ABS7CDF8</accession>
<dbReference type="SUPFAM" id="SSF82171">
    <property type="entry name" value="DPP6 N-terminal domain-like"/>
    <property type="match status" value="1"/>
</dbReference>
<name>A0ABS7CDF8_9BACL</name>